<dbReference type="AlphaFoldDB" id="A0ABD2IBL7"/>
<dbReference type="InterPro" id="IPR011333">
    <property type="entry name" value="SKP1/BTB/POZ_sf"/>
</dbReference>
<dbReference type="InterPro" id="IPR011705">
    <property type="entry name" value="BACK"/>
</dbReference>
<dbReference type="EMBL" id="JBICCN010000366">
    <property type="protein sequence ID" value="KAL3073538.1"/>
    <property type="molecule type" value="Genomic_DNA"/>
</dbReference>
<dbReference type="Pfam" id="PF00651">
    <property type="entry name" value="BTB"/>
    <property type="match status" value="1"/>
</dbReference>
<dbReference type="PROSITE" id="PS50097">
    <property type="entry name" value="BTB"/>
    <property type="match status" value="1"/>
</dbReference>
<dbReference type="SUPFAM" id="SSF54695">
    <property type="entry name" value="POZ domain"/>
    <property type="match status" value="1"/>
</dbReference>
<feature type="domain" description="BTB" evidence="2">
    <location>
        <begin position="55"/>
        <end position="129"/>
    </location>
</feature>
<evidence type="ECO:0000313" key="3">
    <source>
        <dbReference type="EMBL" id="KAL3073538.1"/>
    </source>
</evidence>
<proteinExistence type="predicted"/>
<name>A0ABD2IBL7_HETSC</name>
<dbReference type="PANTHER" id="PTHR45774">
    <property type="entry name" value="BTB/POZ DOMAIN-CONTAINING"/>
    <property type="match status" value="1"/>
</dbReference>
<evidence type="ECO:0000313" key="4">
    <source>
        <dbReference type="Proteomes" id="UP001620645"/>
    </source>
</evidence>
<dbReference type="InterPro" id="IPR000210">
    <property type="entry name" value="BTB/POZ_dom"/>
</dbReference>
<dbReference type="PANTHER" id="PTHR45774:SF3">
    <property type="entry name" value="BTB (POZ) DOMAIN-CONTAINING 2B-RELATED"/>
    <property type="match status" value="1"/>
</dbReference>
<gene>
    <name evidence="3" type="ORF">niasHS_017105</name>
</gene>
<dbReference type="Proteomes" id="UP001620645">
    <property type="component" value="Unassembled WGS sequence"/>
</dbReference>
<dbReference type="Gene3D" id="2.60.210.10">
    <property type="entry name" value="Apoptosis, Tumor Necrosis Factor Receptor Associated Protein 2, Chain A"/>
    <property type="match status" value="1"/>
</dbReference>
<feature type="signal peptide" evidence="1">
    <location>
        <begin position="1"/>
        <end position="20"/>
    </location>
</feature>
<feature type="chain" id="PRO_5044764707" description="BTB domain-containing protein" evidence="1">
    <location>
        <begin position="21"/>
        <end position="476"/>
    </location>
</feature>
<dbReference type="SUPFAM" id="SSF49599">
    <property type="entry name" value="TRAF domain-like"/>
    <property type="match status" value="1"/>
</dbReference>
<dbReference type="Gene3D" id="3.30.710.10">
    <property type="entry name" value="Potassium Channel Kv1.1, Chain A"/>
    <property type="match status" value="1"/>
</dbReference>
<reference evidence="3 4" key="1">
    <citation type="submission" date="2024-10" db="EMBL/GenBank/DDBJ databases">
        <authorList>
            <person name="Kim D."/>
        </authorList>
    </citation>
    <scope>NUCLEOTIDE SEQUENCE [LARGE SCALE GENOMIC DNA]</scope>
    <source>
        <strain evidence="3">Taebaek</strain>
    </source>
</reference>
<keyword evidence="1" id="KW-0732">Signal</keyword>
<comment type="caution">
    <text evidence="3">The sequence shown here is derived from an EMBL/GenBank/DDBJ whole genome shotgun (WGS) entry which is preliminary data.</text>
</comment>
<protein>
    <recommendedName>
        <fullName evidence="2">BTB domain-containing protein</fullName>
    </recommendedName>
</protein>
<dbReference type="InterPro" id="IPR008974">
    <property type="entry name" value="TRAF-like"/>
</dbReference>
<evidence type="ECO:0000256" key="1">
    <source>
        <dbReference type="SAM" id="SignalP"/>
    </source>
</evidence>
<organism evidence="3 4">
    <name type="scientific">Heterodera schachtii</name>
    <name type="common">Sugarbeet cyst nematode worm</name>
    <name type="synonym">Tylenchus schachtii</name>
    <dbReference type="NCBI Taxonomy" id="97005"/>
    <lineage>
        <taxon>Eukaryota</taxon>
        <taxon>Metazoa</taxon>
        <taxon>Ecdysozoa</taxon>
        <taxon>Nematoda</taxon>
        <taxon>Chromadorea</taxon>
        <taxon>Rhabditida</taxon>
        <taxon>Tylenchina</taxon>
        <taxon>Tylenchomorpha</taxon>
        <taxon>Tylenchoidea</taxon>
        <taxon>Heteroderidae</taxon>
        <taxon>Heteroderinae</taxon>
        <taxon>Heterodera</taxon>
    </lineage>
</organism>
<dbReference type="SMART" id="SM00875">
    <property type="entry name" value="BACK"/>
    <property type="match status" value="1"/>
</dbReference>
<dbReference type="Pfam" id="PF07707">
    <property type="entry name" value="BACK"/>
    <property type="match status" value="1"/>
</dbReference>
<keyword evidence="4" id="KW-1185">Reference proteome</keyword>
<dbReference type="SMART" id="SM00225">
    <property type="entry name" value="BTB"/>
    <property type="match status" value="1"/>
</dbReference>
<evidence type="ECO:0000259" key="2">
    <source>
        <dbReference type="PROSITE" id="PS50097"/>
    </source>
</evidence>
<dbReference type="Gene3D" id="1.25.40.420">
    <property type="match status" value="1"/>
</dbReference>
<sequence length="476" mass="53754">MQCQRHSLLSLLRLALPLQSVDDPSVHPSSSFFCGPSNTSLVQRMRHLMTTGEGADVHFWVGKGDEKELISAHKLILKTASGIFDEMFSTKTFNMKSDDATWEVISSVEVIDVDVGTFKTMLRFIYTNECCGLNEHNAMEVLYAAKKYQIAGLINACVMSISICKLPNVFDALLSARSLGVNEFVLHCLAYIDRNAETLIKTNEFLQIEQNLLVELLGRDQLRICGEIALWNAALFWADGKCRQNGKECSGPNRRSMLGPALHKIRFPLIPMADFADAVAPSDVLTKEEMLSVFLFLANPRGGVSALFPLPLPFHRRTLISKAMIEWKIEKVSELANIDEQFELRKGENALIRGMAFRIDVSISDFGCQKILFFDLDCDYKEMDDQKWTSFYSASFRILSQKEGKKDLVGEEIYGEFGPKTYSLPNCFCMVSFKKLMDPANGWYDEKNDSVTVVSEVIVDEENRKEEEKENKGSEN</sequence>
<accession>A0ABD2IBL7</accession>